<comment type="caution">
    <text evidence="4">The sequence shown here is derived from an EMBL/GenBank/DDBJ whole genome shotgun (WGS) entry which is preliminary data.</text>
</comment>
<feature type="domain" description="PPIase cyclophilin-type" evidence="3">
    <location>
        <begin position="1"/>
        <end position="139"/>
    </location>
</feature>
<dbReference type="PROSITE" id="PS50072">
    <property type="entry name" value="CSA_PPIASE_2"/>
    <property type="match status" value="1"/>
</dbReference>
<dbReference type="Pfam" id="PF00160">
    <property type="entry name" value="Pro_isomerase"/>
    <property type="match status" value="1"/>
</dbReference>
<organism evidence="4 5">
    <name type="scientific">Chrysochromulina tobinii</name>
    <dbReference type="NCBI Taxonomy" id="1460289"/>
    <lineage>
        <taxon>Eukaryota</taxon>
        <taxon>Haptista</taxon>
        <taxon>Haptophyta</taxon>
        <taxon>Prymnesiophyceae</taxon>
        <taxon>Prymnesiales</taxon>
        <taxon>Chrysochromulinaceae</taxon>
        <taxon>Chrysochromulina</taxon>
    </lineage>
</organism>
<proteinExistence type="predicted"/>
<dbReference type="GO" id="GO:0003755">
    <property type="term" value="F:peptidyl-prolyl cis-trans isomerase activity"/>
    <property type="evidence" value="ECO:0007669"/>
    <property type="project" value="InterPro"/>
</dbReference>
<evidence type="ECO:0000313" key="4">
    <source>
        <dbReference type="EMBL" id="KOO31285.1"/>
    </source>
</evidence>
<reference evidence="5" key="1">
    <citation type="journal article" date="2015" name="PLoS Genet.">
        <title>Genome Sequence and Transcriptome Analyses of Chrysochromulina tobin: Metabolic Tools for Enhanced Algal Fitness in the Prominent Order Prymnesiales (Haptophyceae).</title>
        <authorList>
            <person name="Hovde B.T."/>
            <person name="Deodato C.R."/>
            <person name="Hunsperger H.M."/>
            <person name="Ryken S.A."/>
            <person name="Yost W."/>
            <person name="Jha R.K."/>
            <person name="Patterson J."/>
            <person name="Monnat R.J. Jr."/>
            <person name="Barlow S.B."/>
            <person name="Starkenburg S.R."/>
            <person name="Cattolico R.A."/>
        </authorList>
    </citation>
    <scope>NUCLEOTIDE SEQUENCE</scope>
    <source>
        <strain evidence="5">CCMP291</strain>
    </source>
</reference>
<dbReference type="Proteomes" id="UP000037460">
    <property type="component" value="Unassembled WGS sequence"/>
</dbReference>
<dbReference type="PANTHER" id="PTHR45625:SF6">
    <property type="entry name" value="SPLICEOSOME-ASSOCIATED PROTEIN CWC27 HOMOLOG"/>
    <property type="match status" value="1"/>
</dbReference>
<dbReference type="GO" id="GO:0071013">
    <property type="term" value="C:catalytic step 2 spliceosome"/>
    <property type="evidence" value="ECO:0007669"/>
    <property type="project" value="TreeGrafter"/>
</dbReference>
<dbReference type="Gene3D" id="2.40.100.10">
    <property type="entry name" value="Cyclophilin-like"/>
    <property type="match status" value="1"/>
</dbReference>
<protein>
    <submittedName>
        <fullName evidence="4">Cyclophilin type peptidyl-prolyl cis-trans isomerase</fullName>
    </submittedName>
</protein>
<evidence type="ECO:0000256" key="1">
    <source>
        <dbReference type="ARBA" id="ARBA00004123"/>
    </source>
</evidence>
<dbReference type="InterPro" id="IPR044666">
    <property type="entry name" value="Cyclophilin_A-like"/>
</dbReference>
<keyword evidence="5" id="KW-1185">Reference proteome</keyword>
<dbReference type="SUPFAM" id="SSF50891">
    <property type="entry name" value="Cyclophilin-like"/>
    <property type="match status" value="1"/>
</dbReference>
<dbReference type="AlphaFoldDB" id="A0A0M0JXJ6"/>
<name>A0A0M0JXJ6_9EUKA</name>
<dbReference type="InterPro" id="IPR029000">
    <property type="entry name" value="Cyclophilin-like_dom_sf"/>
</dbReference>
<dbReference type="PANTHER" id="PTHR45625">
    <property type="entry name" value="PEPTIDYL-PROLYL CIS-TRANS ISOMERASE-RELATED"/>
    <property type="match status" value="1"/>
</dbReference>
<accession>A0A0M0JXJ6</accession>
<dbReference type="OrthoDB" id="423037at2759"/>
<sequence length="141" mass="15632">MEGFYDDTRFFRVIPGFMAQFGLSGKVETNAKWNAKPIMDEPVKQSNKPGYITFAKTGAPNSRTTQLFINFVDNARLDGMGFAPFGEVEGNGMDVMRRVHNCGEEPNQGQIKSSGNSYLDSSFPNLSKIVRVTIQPLGDEL</sequence>
<keyword evidence="4" id="KW-0413">Isomerase</keyword>
<gene>
    <name evidence="4" type="ORF">Ctob_010787</name>
</gene>
<dbReference type="EMBL" id="JWZX01002049">
    <property type="protein sequence ID" value="KOO31285.1"/>
    <property type="molecule type" value="Genomic_DNA"/>
</dbReference>
<dbReference type="InterPro" id="IPR002130">
    <property type="entry name" value="Cyclophilin-type_PPIase_dom"/>
</dbReference>
<evidence type="ECO:0000313" key="5">
    <source>
        <dbReference type="Proteomes" id="UP000037460"/>
    </source>
</evidence>
<keyword evidence="2" id="KW-0539">Nucleus</keyword>
<evidence type="ECO:0000259" key="3">
    <source>
        <dbReference type="PROSITE" id="PS50072"/>
    </source>
</evidence>
<comment type="subcellular location">
    <subcellularLocation>
        <location evidence="1">Nucleus</location>
    </subcellularLocation>
</comment>
<evidence type="ECO:0000256" key="2">
    <source>
        <dbReference type="ARBA" id="ARBA00023242"/>
    </source>
</evidence>